<keyword evidence="3" id="KW-1185">Reference proteome</keyword>
<name>A0A2Z6SJ83_9GLOM</name>
<protein>
    <submittedName>
        <fullName evidence="2">Uncharacterized protein</fullName>
    </submittedName>
</protein>
<evidence type="ECO:0000256" key="1">
    <source>
        <dbReference type="SAM" id="MobiDB-lite"/>
    </source>
</evidence>
<proteinExistence type="predicted"/>
<feature type="compositionally biased region" description="Low complexity" evidence="1">
    <location>
        <begin position="61"/>
        <end position="72"/>
    </location>
</feature>
<reference evidence="2 3" key="1">
    <citation type="submission" date="2017-11" db="EMBL/GenBank/DDBJ databases">
        <title>The genome of Rhizophagus clarus HR1 reveals common genetic basis of auxotrophy among arbuscular mycorrhizal fungi.</title>
        <authorList>
            <person name="Kobayashi Y."/>
        </authorList>
    </citation>
    <scope>NUCLEOTIDE SEQUENCE [LARGE SCALE GENOMIC DNA]</scope>
    <source>
        <strain evidence="2 3">HR1</strain>
    </source>
</reference>
<dbReference type="Proteomes" id="UP000247702">
    <property type="component" value="Unassembled WGS sequence"/>
</dbReference>
<gene>
    <name evidence="2" type="ORF">RclHR1_00980029</name>
</gene>
<accession>A0A2Z6SJ83</accession>
<sequence length="110" mass="12763">MDKPFENTIATDDETGLETQLTDERDWSRFLTKYHKLCSKKKELEHALATIDDPPSFPMFNNKSTKNNKSSTSPPPQPQNIFYPISLQFYNYPNYPTTHSQPNMTSLDNM</sequence>
<feature type="region of interest" description="Disordered" evidence="1">
    <location>
        <begin position="50"/>
        <end position="80"/>
    </location>
</feature>
<evidence type="ECO:0000313" key="2">
    <source>
        <dbReference type="EMBL" id="GBC10652.1"/>
    </source>
</evidence>
<comment type="caution">
    <text evidence="2">The sequence shown here is derived from an EMBL/GenBank/DDBJ whole genome shotgun (WGS) entry which is preliminary data.</text>
</comment>
<evidence type="ECO:0000313" key="3">
    <source>
        <dbReference type="Proteomes" id="UP000247702"/>
    </source>
</evidence>
<organism evidence="2 3">
    <name type="scientific">Rhizophagus clarus</name>
    <dbReference type="NCBI Taxonomy" id="94130"/>
    <lineage>
        <taxon>Eukaryota</taxon>
        <taxon>Fungi</taxon>
        <taxon>Fungi incertae sedis</taxon>
        <taxon>Mucoromycota</taxon>
        <taxon>Glomeromycotina</taxon>
        <taxon>Glomeromycetes</taxon>
        <taxon>Glomerales</taxon>
        <taxon>Glomeraceae</taxon>
        <taxon>Rhizophagus</taxon>
    </lineage>
</organism>
<dbReference type="EMBL" id="BEXD01004403">
    <property type="protein sequence ID" value="GBC10652.1"/>
    <property type="molecule type" value="Genomic_DNA"/>
</dbReference>
<dbReference type="AlphaFoldDB" id="A0A2Z6SJ83"/>